<dbReference type="AlphaFoldDB" id="A4SZJ0"/>
<reference evidence="1 2" key="1">
    <citation type="journal article" date="2012" name="Stand. Genomic Sci.">
        <title>Complete genome sequence of Polynucleobacter necessarius subsp. asymbioticus type strain (QLW-P1DMWA-1(T)).</title>
        <authorList>
            <person name="Meincke L."/>
            <person name="Copeland A."/>
            <person name="Lapidus A."/>
            <person name="Lucas S."/>
            <person name="Berry K.W."/>
            <person name="Del Rio T.G."/>
            <person name="Hammon N."/>
            <person name="Dalin E."/>
            <person name="Tice H."/>
            <person name="Pitluck S."/>
            <person name="Richardson P."/>
            <person name="Bruce D."/>
            <person name="Goodwin L."/>
            <person name="Han C."/>
            <person name="Tapia R."/>
            <person name="Detter J.C."/>
            <person name="Schmutz J."/>
            <person name="Brettin T."/>
            <person name="Larimer F."/>
            <person name="Land M."/>
            <person name="Hauser L."/>
            <person name="Kyrpides N.C."/>
            <person name="Ivanova N."/>
            <person name="Goker M."/>
            <person name="Woyke T."/>
            <person name="Wu Q.L."/>
            <person name="Pockl M."/>
            <person name="Hahn M.W."/>
            <person name="Klenk H.P."/>
        </authorList>
    </citation>
    <scope>NUCLEOTIDE SEQUENCE [LARGE SCALE GENOMIC DNA]</scope>
    <source>
        <strain evidence="2">DSM 18221 / CIP 109841 / QLW-P1DMWA-1</strain>
    </source>
</reference>
<keyword evidence="2" id="KW-1185">Reference proteome</keyword>
<organism evidence="1 2">
    <name type="scientific">Polynucleobacter asymbioticus (strain DSM 18221 / CIP 109841 / QLW-P1DMWA-1)</name>
    <name type="common">Polynucleobacter necessarius subsp. asymbioticus</name>
    <dbReference type="NCBI Taxonomy" id="312153"/>
    <lineage>
        <taxon>Bacteria</taxon>
        <taxon>Pseudomonadati</taxon>
        <taxon>Pseudomonadota</taxon>
        <taxon>Betaproteobacteria</taxon>
        <taxon>Burkholderiales</taxon>
        <taxon>Burkholderiaceae</taxon>
        <taxon>Polynucleobacter</taxon>
    </lineage>
</organism>
<dbReference type="Proteomes" id="UP000000231">
    <property type="component" value="Chromosome"/>
</dbReference>
<sequence>MSVLTSLKLITGKRPVSASPIVLRRNKMANKIAEQLALCEAQKSGEQYQPKVTRTYTNKQTGERMTVDTVKRVRQWFYISPEGKINLTLKYGSKVLPLNKKGANAIELASGDELIATLKNLQTAVLNGDLDEAINEVSEMTRNSFKK</sequence>
<dbReference type="RefSeq" id="WP_011903527.1">
    <property type="nucleotide sequence ID" value="NC_009379.1"/>
</dbReference>
<dbReference type="HOGENOM" id="CLU_145424_2_0_4"/>
<name>A4SZJ0_POLAQ</name>
<evidence type="ECO:0000313" key="1">
    <source>
        <dbReference type="EMBL" id="ABP34904.1"/>
    </source>
</evidence>
<proteinExistence type="predicted"/>
<gene>
    <name evidence="1" type="ordered locus">Pnuc_1691</name>
</gene>
<dbReference type="eggNOG" id="ENOG50316DC">
    <property type="taxonomic scope" value="Bacteria"/>
</dbReference>
<dbReference type="EMBL" id="CP000655">
    <property type="protein sequence ID" value="ABP34904.1"/>
    <property type="molecule type" value="Genomic_DNA"/>
</dbReference>
<accession>A4SZJ0</accession>
<protein>
    <submittedName>
        <fullName evidence="1">Uncharacterized protein</fullName>
    </submittedName>
</protein>
<evidence type="ECO:0000313" key="2">
    <source>
        <dbReference type="Proteomes" id="UP000000231"/>
    </source>
</evidence>
<dbReference type="GeneID" id="31482080"/>
<dbReference type="Pfam" id="PF20346">
    <property type="entry name" value="DUF6641"/>
    <property type="match status" value="1"/>
</dbReference>
<dbReference type="KEGG" id="pnu:Pnuc_1691"/>
<dbReference type="InterPro" id="IPR046581">
    <property type="entry name" value="DUF6641"/>
</dbReference>